<dbReference type="EMBL" id="CP050549">
    <property type="protein sequence ID" value="QND42877.1"/>
    <property type="molecule type" value="Genomic_DNA"/>
</dbReference>
<reference evidence="2" key="1">
    <citation type="journal article" date="2020" name="Mol. Plant Microbe">
        <title>Rhizobial microsymbionts of the narrowly endemic Oxytropis species growing in Kamchatka are characterized by significant genetic diversity and possess a set of genes that are associated with T3SS and T6SS secretion systems and can affect the development of symbiosis.</title>
        <authorList>
            <person name="Safronova V."/>
            <person name="Guro P."/>
            <person name="Sazanova A."/>
            <person name="Kuznetsova I."/>
            <person name="Belimov A."/>
            <person name="Yakubov V."/>
            <person name="Chirak E."/>
            <person name="Afonin A."/>
            <person name="Gogolev Y."/>
            <person name="Andronov E."/>
            <person name="Tikhonovich I."/>
        </authorList>
    </citation>
    <scope>NUCLEOTIDE SEQUENCE [LARGE SCALE GENOMIC DNA]</scope>
    <source>
        <strain evidence="2">RCAM0610</strain>
    </source>
</reference>
<organism evidence="1 2">
    <name type="scientific">Rhizobium leguminosarum bv. viciae</name>
    <dbReference type="NCBI Taxonomy" id="387"/>
    <lineage>
        <taxon>Bacteria</taxon>
        <taxon>Pseudomonadati</taxon>
        <taxon>Pseudomonadota</taxon>
        <taxon>Alphaproteobacteria</taxon>
        <taxon>Hyphomicrobiales</taxon>
        <taxon>Rhizobiaceae</taxon>
        <taxon>Rhizobium/Agrobacterium group</taxon>
        <taxon>Rhizobium</taxon>
    </lineage>
</organism>
<proteinExistence type="predicted"/>
<name>A0A7G6RKU5_RHILV</name>
<evidence type="ECO:0000313" key="2">
    <source>
        <dbReference type="Proteomes" id="UP000515518"/>
    </source>
</evidence>
<gene>
    <name evidence="1" type="ORF">HB770_19890</name>
</gene>
<dbReference type="Proteomes" id="UP000515518">
    <property type="component" value="Chromosome"/>
</dbReference>
<evidence type="ECO:0000313" key="1">
    <source>
        <dbReference type="EMBL" id="QND42877.1"/>
    </source>
</evidence>
<dbReference type="AlphaFoldDB" id="A0A7G6RKU5"/>
<accession>A0A7G6RKU5</accession>
<sequence length="88" mass="10484">MTQDEQDQAMNEFLAMVGHYVIVFQWIESKVEECLLLWWGHENWAQSKVRLSSMTNKKKVDALWKEFRENPANRGRSLSQIGWRNLKS</sequence>
<protein>
    <submittedName>
        <fullName evidence="1">Uncharacterized protein</fullName>
    </submittedName>
</protein>